<organism evidence="3 4">
    <name type="scientific">Hungatella hathewayi</name>
    <dbReference type="NCBI Taxonomy" id="154046"/>
    <lineage>
        <taxon>Bacteria</taxon>
        <taxon>Bacillati</taxon>
        <taxon>Bacillota</taxon>
        <taxon>Clostridia</taxon>
        <taxon>Lachnospirales</taxon>
        <taxon>Lachnospiraceae</taxon>
        <taxon>Hungatella</taxon>
    </lineage>
</organism>
<sequence>MILGKYKELIERIEVTDDMRCRILDYISREPIERPVRILPLAGLRRYMAVAACFVVLAAGAVMIPAVLHHNPSSPDQGVLTAPVLLNAASAVELSEMVGFGVADIPSLMSASDKTTYMALGKELAEIKYNSGSQTVTFRKSAKMDDNSGDYNSYSTVKVITVNMDSVTLKGNDGNYNLAVWSKGEYSYSLHFTETVTEEAVKQIVKEIDAR</sequence>
<keyword evidence="1" id="KW-0812">Transmembrane</keyword>
<evidence type="ECO:0000259" key="2">
    <source>
        <dbReference type="Pfam" id="PF14285"/>
    </source>
</evidence>
<dbReference type="EMBL" id="CYZE01000030">
    <property type="protein sequence ID" value="CUP41990.1"/>
    <property type="molecule type" value="Genomic_DNA"/>
</dbReference>
<gene>
    <name evidence="3" type="ORF">ERS852407_05891</name>
</gene>
<feature type="domain" description="DUF4367" evidence="2">
    <location>
        <begin position="115"/>
        <end position="208"/>
    </location>
</feature>
<keyword evidence="1" id="KW-0472">Membrane</keyword>
<dbReference type="Proteomes" id="UP000095651">
    <property type="component" value="Unassembled WGS sequence"/>
</dbReference>
<protein>
    <submittedName>
        <fullName evidence="3">Copper amine oxidase-like domain-containing protein</fullName>
    </submittedName>
</protein>
<dbReference type="InterPro" id="IPR025377">
    <property type="entry name" value="DUF4367"/>
</dbReference>
<proteinExistence type="predicted"/>
<reference evidence="3 4" key="1">
    <citation type="submission" date="2015-09" db="EMBL/GenBank/DDBJ databases">
        <authorList>
            <consortium name="Pathogen Informatics"/>
        </authorList>
    </citation>
    <scope>NUCLEOTIDE SEQUENCE [LARGE SCALE GENOMIC DNA]</scope>
    <source>
        <strain evidence="3 4">2789STDY5608850</strain>
    </source>
</reference>
<dbReference type="Pfam" id="PF14285">
    <property type="entry name" value="DUF4367"/>
    <property type="match status" value="1"/>
</dbReference>
<feature type="transmembrane region" description="Helical" evidence="1">
    <location>
        <begin position="47"/>
        <end position="68"/>
    </location>
</feature>
<accession>A0A174N6L6</accession>
<evidence type="ECO:0000256" key="1">
    <source>
        <dbReference type="SAM" id="Phobius"/>
    </source>
</evidence>
<evidence type="ECO:0000313" key="3">
    <source>
        <dbReference type="EMBL" id="CUP41990.1"/>
    </source>
</evidence>
<name>A0A174N6L6_9FIRM</name>
<keyword evidence="1" id="KW-1133">Transmembrane helix</keyword>
<dbReference type="AlphaFoldDB" id="A0A174N6L6"/>
<evidence type="ECO:0000313" key="4">
    <source>
        <dbReference type="Proteomes" id="UP000095651"/>
    </source>
</evidence>